<evidence type="ECO:0000256" key="5">
    <source>
        <dbReference type="SAM" id="MobiDB-lite"/>
    </source>
</evidence>
<organism evidence="6 7">
    <name type="scientific">Talaromyces amestolkiae</name>
    <dbReference type="NCBI Taxonomy" id="1196081"/>
    <lineage>
        <taxon>Eukaryota</taxon>
        <taxon>Fungi</taxon>
        <taxon>Dikarya</taxon>
        <taxon>Ascomycota</taxon>
        <taxon>Pezizomycotina</taxon>
        <taxon>Eurotiomycetes</taxon>
        <taxon>Eurotiomycetidae</taxon>
        <taxon>Eurotiales</taxon>
        <taxon>Trichocomaceae</taxon>
        <taxon>Talaromyces</taxon>
        <taxon>Talaromyces sect. Talaromyces</taxon>
    </lineage>
</organism>
<dbReference type="Proteomes" id="UP000249363">
    <property type="component" value="Unassembled WGS sequence"/>
</dbReference>
<dbReference type="Pfam" id="PF00145">
    <property type="entry name" value="DNA_methylase"/>
    <property type="match status" value="1"/>
</dbReference>
<protein>
    <recommendedName>
        <fullName evidence="1">DNA (cytosine-5-)-methyltransferase</fullName>
        <ecNumber evidence="1">2.1.1.37</ecNumber>
    </recommendedName>
</protein>
<keyword evidence="3" id="KW-0808">Transferase</keyword>
<dbReference type="EMBL" id="MIKG01000001">
    <property type="protein sequence ID" value="RAO65089.1"/>
    <property type="molecule type" value="Genomic_DNA"/>
</dbReference>
<comment type="caution">
    <text evidence="6">The sequence shown here is derived from an EMBL/GenBank/DDBJ whole genome shotgun (WGS) entry which is preliminary data.</text>
</comment>
<dbReference type="RefSeq" id="XP_040729606.1">
    <property type="nucleotide sequence ID" value="XM_040873101.1"/>
</dbReference>
<dbReference type="STRING" id="1196081.A0A364KNI0"/>
<dbReference type="PANTHER" id="PTHR10629">
    <property type="entry name" value="CYTOSINE-SPECIFIC METHYLTRANSFERASE"/>
    <property type="match status" value="1"/>
</dbReference>
<dbReference type="AlphaFoldDB" id="A0A364KNI0"/>
<dbReference type="GO" id="GO:0032259">
    <property type="term" value="P:methylation"/>
    <property type="evidence" value="ECO:0007669"/>
    <property type="project" value="UniProtKB-KW"/>
</dbReference>
<keyword evidence="7" id="KW-1185">Reference proteome</keyword>
<feature type="region of interest" description="Disordered" evidence="5">
    <location>
        <begin position="1"/>
        <end position="25"/>
    </location>
</feature>
<dbReference type="GeneID" id="63790318"/>
<keyword evidence="4" id="KW-0949">S-adenosyl-L-methionine</keyword>
<dbReference type="GO" id="GO:0044027">
    <property type="term" value="P:negative regulation of gene expression via chromosomal CpG island methylation"/>
    <property type="evidence" value="ECO:0007669"/>
    <property type="project" value="TreeGrafter"/>
</dbReference>
<dbReference type="SUPFAM" id="SSF53335">
    <property type="entry name" value="S-adenosyl-L-methionine-dependent methyltransferases"/>
    <property type="match status" value="1"/>
</dbReference>
<dbReference type="Gene3D" id="3.90.120.10">
    <property type="entry name" value="DNA Methylase, subunit A, domain 2"/>
    <property type="match status" value="1"/>
</dbReference>
<dbReference type="Gene3D" id="3.40.50.150">
    <property type="entry name" value="Vaccinia Virus protein VP39"/>
    <property type="match status" value="1"/>
</dbReference>
<proteinExistence type="predicted"/>
<sequence>MVGEKRTNDMVTGNQQRKRRSSGPVINISATVNQNIVVQQGLTQPSTTRSGRPIEKKVEHIDLTFVDDAELSSDTEPGSIDEPLEMGRFDDDDYLDDDQLQHLLERWDTDTNKAGPAGEHPATVVLKDYNGLVPGMAVELTGDHLMRIVQIIRLVNGNIYLRGLYFKRLTDMESPFPQKEMELCWLVEKDAEGKLHLEKEVPVSAVLDIVNIVLTNHPWRFHFRQPYISYVCRLVWQKTAEKGEWIIRYLSFEEADHQARTPAGVIRQKWRGKTIPYGAEAVDINQLFKDQREKAEKSLKMQRQYSFGDAFCGAGGVSVGAWSAGLRVKYGIDMDTAACALPYVTIKDAIDNIPRLADNHDPDNIGFQDGKTRAPYDENTLAKTITCGGGEGNYHPSGLRPFTVRELACLQTFPVQYKFPTAYAKKQVGNSVPPRLAEIIYRAAIKSLQETDEKEYMEYKEAIVIH</sequence>
<dbReference type="EC" id="2.1.1.37" evidence="1"/>
<dbReference type="InterPro" id="IPR029063">
    <property type="entry name" value="SAM-dependent_MTases_sf"/>
</dbReference>
<dbReference type="InterPro" id="IPR050390">
    <property type="entry name" value="C5-Methyltransferase"/>
</dbReference>
<dbReference type="GO" id="GO:0005634">
    <property type="term" value="C:nucleus"/>
    <property type="evidence" value="ECO:0007669"/>
    <property type="project" value="TreeGrafter"/>
</dbReference>
<evidence type="ECO:0000313" key="6">
    <source>
        <dbReference type="EMBL" id="RAO65089.1"/>
    </source>
</evidence>
<evidence type="ECO:0000256" key="4">
    <source>
        <dbReference type="ARBA" id="ARBA00022691"/>
    </source>
</evidence>
<evidence type="ECO:0000313" key="7">
    <source>
        <dbReference type="Proteomes" id="UP000249363"/>
    </source>
</evidence>
<name>A0A364KNI0_TALAM</name>
<accession>A0A364KNI0</accession>
<evidence type="ECO:0000256" key="2">
    <source>
        <dbReference type="ARBA" id="ARBA00022603"/>
    </source>
</evidence>
<reference evidence="6 7" key="1">
    <citation type="journal article" date="2017" name="Biotechnol. Biofuels">
        <title>Differential beta-glucosidase expression as a function of carbon source availability in Talaromyces amestolkiae: a genomic and proteomic approach.</title>
        <authorList>
            <person name="de Eugenio L.I."/>
            <person name="Mendez-Liter J.A."/>
            <person name="Nieto-Dominguez M."/>
            <person name="Alonso L."/>
            <person name="Gil-Munoz J."/>
            <person name="Barriuso J."/>
            <person name="Prieto A."/>
            <person name="Martinez M.J."/>
        </authorList>
    </citation>
    <scope>NUCLEOTIDE SEQUENCE [LARGE SCALE GENOMIC DNA]</scope>
    <source>
        <strain evidence="6 7">CIB</strain>
    </source>
</reference>
<dbReference type="GO" id="GO:0003677">
    <property type="term" value="F:DNA binding"/>
    <property type="evidence" value="ECO:0007669"/>
    <property type="project" value="TreeGrafter"/>
</dbReference>
<dbReference type="PANTHER" id="PTHR10629:SF52">
    <property type="entry name" value="DNA (CYTOSINE-5)-METHYLTRANSFERASE 1"/>
    <property type="match status" value="1"/>
</dbReference>
<keyword evidence="2" id="KW-0489">Methyltransferase</keyword>
<dbReference type="InterPro" id="IPR001525">
    <property type="entry name" value="C5_MeTfrase"/>
</dbReference>
<gene>
    <name evidence="6" type="ORF">BHQ10_001101</name>
</gene>
<evidence type="ECO:0000256" key="1">
    <source>
        <dbReference type="ARBA" id="ARBA00011975"/>
    </source>
</evidence>
<evidence type="ECO:0000256" key="3">
    <source>
        <dbReference type="ARBA" id="ARBA00022679"/>
    </source>
</evidence>
<dbReference type="GO" id="GO:0003886">
    <property type="term" value="F:DNA (cytosine-5-)-methyltransferase activity"/>
    <property type="evidence" value="ECO:0007669"/>
    <property type="project" value="UniProtKB-EC"/>
</dbReference>
<dbReference type="OrthoDB" id="414133at2759"/>